<dbReference type="EMBL" id="MN740484">
    <property type="protein sequence ID" value="QHU29277.1"/>
    <property type="molecule type" value="Genomic_DNA"/>
</dbReference>
<sequence>MNHDLVSEVIFTNDEAFSRINIKVARMMLCVCKNAKLNKNIKMSFDKVKIDAYCKQIKSLSTKKTRAFLSNVLYDNMDIPHSSFRTNVIKIKLKLLKENAYVLEGVEKGLIIEQLQNLIKYYKKLEEINYIVSNLGVDVTNITEEDGEIYGDDDDYIAEEYNKIKISTIFKFNAYSMNMLFNKMTENAILKIVCSDHYDKMWSDYKKTPFLFA</sequence>
<evidence type="ECO:0000313" key="1">
    <source>
        <dbReference type="EMBL" id="QHU29277.1"/>
    </source>
</evidence>
<proteinExistence type="predicted"/>
<reference evidence="1" key="1">
    <citation type="journal article" date="2020" name="Nature">
        <title>Giant virus diversity and host interactions through global metagenomics.</title>
        <authorList>
            <person name="Schulz F."/>
            <person name="Roux S."/>
            <person name="Paez-Espino D."/>
            <person name="Jungbluth S."/>
            <person name="Walsh D.A."/>
            <person name="Denef V.J."/>
            <person name="McMahon K.D."/>
            <person name="Konstantinidis K.T."/>
            <person name="Eloe-Fadrosh E.A."/>
            <person name="Kyrpides N.C."/>
            <person name="Woyke T."/>
        </authorList>
    </citation>
    <scope>NUCLEOTIDE SEQUENCE</scope>
    <source>
        <strain evidence="1">GVMAG-M-3300027804-47</strain>
    </source>
</reference>
<dbReference type="AlphaFoldDB" id="A0A6C0LFM4"/>
<accession>A0A6C0LFM4</accession>
<protein>
    <submittedName>
        <fullName evidence="1">Uncharacterized protein</fullName>
    </submittedName>
</protein>
<organism evidence="1">
    <name type="scientific">viral metagenome</name>
    <dbReference type="NCBI Taxonomy" id="1070528"/>
    <lineage>
        <taxon>unclassified sequences</taxon>
        <taxon>metagenomes</taxon>
        <taxon>organismal metagenomes</taxon>
    </lineage>
</organism>
<name>A0A6C0LFM4_9ZZZZ</name>